<evidence type="ECO:0008006" key="4">
    <source>
        <dbReference type="Google" id="ProtNLM"/>
    </source>
</evidence>
<name>A0A5C8D6W0_9SPIR</name>
<evidence type="ECO:0000313" key="3">
    <source>
        <dbReference type="Proteomes" id="UP000324638"/>
    </source>
</evidence>
<dbReference type="RefSeq" id="WP_147739165.1">
    <property type="nucleotide sequence ID" value="NZ_SAXU01000001.1"/>
</dbReference>
<proteinExistence type="predicted"/>
<dbReference type="PANTHER" id="PTHR21525">
    <property type="entry name" value="MOTILE SPERM PROTEIN"/>
    <property type="match status" value="1"/>
</dbReference>
<sequence>MLSVLLYSFLSMLVAILLNKIFEFVKIRIVVASILSLIALLSLIVYARQSVFHTILCLLMLFSIFLKIIQDIVVFKIRKLNYVKFVSFVYYFGVYTMSILYIFYSVSLEISGNNIILHNITLRIIAFIFVIGSLFYSFDLVIFMRKMSKVIKSLTYSNFEGLCEKLEIHYKDEKTKIKKQKKAKEDDEIEGKRAILMLTLERLIDKNKVNTVHLSNTDIYFNPDFLNTCKSLAEDISKLDVRVDKNIAINSIKETLSLPNNLLSDFFIIENDNIKLHEFDDGDFFVNDINVDKIVVCASCGKAKLSSMMENIEGEWFCSDMCEETENLCYKIAYDKDFGEKPIGESISDGGAMGVASISASQYFNEEARSIFSKGGGHGVAAERINDFIDRIQGKDAKILGDDNAKDGADRIVDGIKIQTKYYATARESVNKAFRDGKYRYMDNGKPMQLEVPKDQYEAAIKEMEKRIENGEVQGITDPNDAKNIIRKGHLTQEQAVNTTKFGTIESLLYDFRKGAIIGFSAGGISFAINTAITYWRTKDMKLAIKSSAIIGIKTAGKTTAIFMVSAQMQRIPQVKLFLDEAINFNFNKLPNGKFLRGGLYKIGRSGNASHTAKSTPTEIANRTLRGAAVAASSTIAVTSTIEIIRMARGRISGMQCIKNIVVSASGVTGGTIGGLVGGVLLSPIPIVGPIVGSFVGGAVGGMVATTVAKTVMDEFIVDDTVAMMEIVTRHLEYLASNFLLSDKEMKLLTNEVDNIITQNKAFLEYVFASSYRRAFVNSKLKPIVVRIIKDRAKIPYEALEEKNIIDVIAEEVPA</sequence>
<feature type="transmembrane region" description="Helical" evidence="1">
    <location>
        <begin position="29"/>
        <end position="46"/>
    </location>
</feature>
<protein>
    <recommendedName>
        <fullName evidence="4">Inner membrane protein yeeR</fullName>
    </recommendedName>
</protein>
<accession>A0A5C8D6W0</accession>
<feature type="transmembrane region" description="Helical" evidence="1">
    <location>
        <begin position="124"/>
        <end position="144"/>
    </location>
</feature>
<gene>
    <name evidence="2" type="ORF">EPJ79_08495</name>
</gene>
<reference evidence="2 3" key="1">
    <citation type="journal article" date="1992" name="Lakartidningen">
        <title>[Penicillin V and not amoxicillin is the first choice preparation in acute otitis].</title>
        <authorList>
            <person name="Kamme C."/>
            <person name="Lundgren K."/>
            <person name="Prellner K."/>
        </authorList>
    </citation>
    <scope>NUCLEOTIDE SEQUENCE [LARGE SCALE GENOMIC DNA]</scope>
    <source>
        <strain evidence="2 3">513A</strain>
    </source>
</reference>
<dbReference type="AlphaFoldDB" id="A0A5C8D6W0"/>
<dbReference type="EMBL" id="SAXU01000001">
    <property type="protein sequence ID" value="TXJ21154.1"/>
    <property type="molecule type" value="Genomic_DNA"/>
</dbReference>
<feature type="transmembrane region" description="Helical" evidence="1">
    <location>
        <begin position="6"/>
        <end position="22"/>
    </location>
</feature>
<keyword evidence="1" id="KW-0812">Transmembrane</keyword>
<evidence type="ECO:0000313" key="2">
    <source>
        <dbReference type="EMBL" id="TXJ21154.1"/>
    </source>
</evidence>
<dbReference type="Proteomes" id="UP000324638">
    <property type="component" value="Unassembled WGS sequence"/>
</dbReference>
<keyword evidence="1" id="KW-1133">Transmembrane helix</keyword>
<feature type="transmembrane region" description="Helical" evidence="1">
    <location>
        <begin position="516"/>
        <end position="536"/>
    </location>
</feature>
<comment type="caution">
    <text evidence="2">The sequence shown here is derived from an EMBL/GenBank/DDBJ whole genome shotgun (WGS) entry which is preliminary data.</text>
</comment>
<dbReference type="PANTHER" id="PTHR21525:SF9">
    <property type="entry name" value="CHANNEL_COLICIN DOMAIN-CONTAINING PROTEIN"/>
    <property type="match status" value="1"/>
</dbReference>
<evidence type="ECO:0000256" key="1">
    <source>
        <dbReference type="SAM" id="Phobius"/>
    </source>
</evidence>
<feature type="transmembrane region" description="Helical" evidence="1">
    <location>
        <begin position="52"/>
        <end position="70"/>
    </location>
</feature>
<feature type="transmembrane region" description="Helical" evidence="1">
    <location>
        <begin position="82"/>
        <end position="104"/>
    </location>
</feature>
<keyword evidence="1" id="KW-0472">Membrane</keyword>
<organism evidence="2 3">
    <name type="scientific">Brachyspira aalborgi</name>
    <dbReference type="NCBI Taxonomy" id="29522"/>
    <lineage>
        <taxon>Bacteria</taxon>
        <taxon>Pseudomonadati</taxon>
        <taxon>Spirochaetota</taxon>
        <taxon>Spirochaetia</taxon>
        <taxon>Brachyspirales</taxon>
        <taxon>Brachyspiraceae</taxon>
        <taxon>Brachyspira</taxon>
    </lineage>
</organism>